<reference evidence="1 2" key="1">
    <citation type="submission" date="2018-11" db="EMBL/GenBank/DDBJ databases">
        <title>Complete genome sequence of Paenibacillus baekrokdamisoli strain KCTC 33723.</title>
        <authorList>
            <person name="Kang S.W."/>
            <person name="Lee K.C."/>
            <person name="Kim K.K."/>
            <person name="Kim J.S."/>
            <person name="Kim D.S."/>
            <person name="Ko S.H."/>
            <person name="Yang S.H."/>
            <person name="Lee J.S."/>
        </authorList>
    </citation>
    <scope>NUCLEOTIDE SEQUENCE [LARGE SCALE GENOMIC DNA]</scope>
    <source>
        <strain evidence="1 2">KCTC 33723</strain>
    </source>
</reference>
<gene>
    <name evidence="1" type="ORF">Back11_46110</name>
</gene>
<dbReference type="OrthoDB" id="485492at2"/>
<dbReference type="EMBL" id="AP019308">
    <property type="protein sequence ID" value="BBH23266.1"/>
    <property type="molecule type" value="Genomic_DNA"/>
</dbReference>
<dbReference type="KEGG" id="pbk:Back11_46110"/>
<name>A0A3G9IXL9_9BACL</name>
<evidence type="ECO:0000313" key="1">
    <source>
        <dbReference type="EMBL" id="BBH23266.1"/>
    </source>
</evidence>
<dbReference type="Proteomes" id="UP000275368">
    <property type="component" value="Chromosome"/>
</dbReference>
<organism evidence="1 2">
    <name type="scientific">Paenibacillus baekrokdamisoli</name>
    <dbReference type="NCBI Taxonomy" id="1712516"/>
    <lineage>
        <taxon>Bacteria</taxon>
        <taxon>Bacillati</taxon>
        <taxon>Bacillota</taxon>
        <taxon>Bacilli</taxon>
        <taxon>Bacillales</taxon>
        <taxon>Paenibacillaceae</taxon>
        <taxon>Paenibacillus</taxon>
    </lineage>
</organism>
<dbReference type="AlphaFoldDB" id="A0A3G9IXL9"/>
<accession>A0A3G9IXL9</accession>
<sequence length="220" mass="24945">MKLKSELISFVLKFLLYALVAMAAVDLICSSVYMIDADLFIKYFYSIYGFVDIVSVVLYYIIMTIYLIWVYRVHMDLNRLYLQYPRTPGSALACMMIPFYSFYGLPSTYQLIGSHYQRTAALRKTGQWIQGLSIPLLIFMIATNILNRVVARADEVSGALLFASSFISLILYVIFLTLCILVFKGLSSTHMRDADGSNVKVMDTMFEEPSNSEAAPIFLG</sequence>
<keyword evidence="2" id="KW-1185">Reference proteome</keyword>
<proteinExistence type="predicted"/>
<protein>
    <submittedName>
        <fullName evidence="1">Uncharacterized protein</fullName>
    </submittedName>
</protein>
<evidence type="ECO:0000313" key="2">
    <source>
        <dbReference type="Proteomes" id="UP000275368"/>
    </source>
</evidence>
<dbReference type="RefSeq" id="WP_125662640.1">
    <property type="nucleotide sequence ID" value="NZ_AP019308.1"/>
</dbReference>